<gene>
    <name evidence="1" type="ORF">SAMN05444417_2275</name>
</gene>
<dbReference type="OrthoDB" id="8397025at2"/>
<evidence type="ECO:0000313" key="2">
    <source>
        <dbReference type="Proteomes" id="UP000184292"/>
    </source>
</evidence>
<dbReference type="AlphaFoldDB" id="A0A1M6F072"/>
<name>A0A1M6F072_9RHOB</name>
<dbReference type="InterPro" id="IPR022344">
    <property type="entry name" value="GTA_major-tail"/>
</dbReference>
<reference evidence="1 2" key="1">
    <citation type="submission" date="2016-11" db="EMBL/GenBank/DDBJ databases">
        <authorList>
            <person name="Jaros S."/>
            <person name="Januszkiewicz K."/>
            <person name="Wedrychowicz H."/>
        </authorList>
    </citation>
    <scope>NUCLEOTIDE SEQUENCE [LARGE SCALE GENOMIC DNA]</scope>
    <source>
        <strain evidence="1 2">DSM 100565</strain>
    </source>
</reference>
<keyword evidence="2" id="KW-1185">Reference proteome</keyword>
<proteinExistence type="predicted"/>
<dbReference type="NCBIfam" id="TIGR02126">
    <property type="entry name" value="phgtail_TP901_1"/>
    <property type="match status" value="1"/>
</dbReference>
<organism evidence="1 2">
    <name type="scientific">Wenxinia saemankumensis</name>
    <dbReference type="NCBI Taxonomy" id="1447782"/>
    <lineage>
        <taxon>Bacteria</taxon>
        <taxon>Pseudomonadati</taxon>
        <taxon>Pseudomonadota</taxon>
        <taxon>Alphaproteobacteria</taxon>
        <taxon>Rhodobacterales</taxon>
        <taxon>Roseobacteraceae</taxon>
        <taxon>Wenxinia</taxon>
    </lineage>
</organism>
<dbReference type="STRING" id="1447782.SAMN05444417_2275"/>
<evidence type="ECO:0000313" key="1">
    <source>
        <dbReference type="EMBL" id="SHI91029.1"/>
    </source>
</evidence>
<dbReference type="RefSeq" id="WP_073330062.1">
    <property type="nucleotide sequence ID" value="NZ_FQYO01000003.1"/>
</dbReference>
<dbReference type="Proteomes" id="UP000184292">
    <property type="component" value="Unassembled WGS sequence"/>
</dbReference>
<protein>
    <submittedName>
        <fullName evidence="1">Phage major tail protein, TP901-1 family</fullName>
    </submittedName>
</protein>
<dbReference type="EMBL" id="FQYO01000003">
    <property type="protein sequence ID" value="SHI91029.1"/>
    <property type="molecule type" value="Genomic_DNA"/>
</dbReference>
<dbReference type="PRINTS" id="PR01996">
    <property type="entry name" value="MTP1FAMILY"/>
</dbReference>
<sequence>MAKQKGRQLLIKKAVAATPTNFATVCGMTSKTISFNNNQIDVTTPDCETPGGPLWRELSEGIKSISVSGNGLFEGTASEKEMLALATADTPQAPFQIIVPGLGTFEGPFLLSAMEYGGEMEGSVTYTLTLESAGEITFTPAPNPAP</sequence>
<dbReference type="Pfam" id="PF06199">
    <property type="entry name" value="Phage_tail_2"/>
    <property type="match status" value="1"/>
</dbReference>
<accession>A0A1M6F072</accession>
<dbReference type="InterPro" id="IPR011855">
    <property type="entry name" value="Phgtail_TP901_1"/>
</dbReference>